<name>A0A069PL04_9BURK</name>
<feature type="transmembrane region" description="Helical" evidence="1">
    <location>
        <begin position="35"/>
        <end position="57"/>
    </location>
</feature>
<proteinExistence type="predicted"/>
<keyword evidence="1" id="KW-1133">Transmembrane helix</keyword>
<dbReference type="AlphaFoldDB" id="A0A069PL04"/>
<reference evidence="2 3" key="1">
    <citation type="submission" date="2014-03" db="EMBL/GenBank/DDBJ databases">
        <title>Draft Genome Sequences of Four Burkholderia Strains.</title>
        <authorList>
            <person name="Liu X.Y."/>
            <person name="Li C.X."/>
            <person name="Xu J.H."/>
        </authorList>
    </citation>
    <scope>NUCLEOTIDE SEQUENCE [LARGE SCALE GENOMIC DNA]</scope>
    <source>
        <strain evidence="2 3">DSM 50014</strain>
    </source>
</reference>
<comment type="caution">
    <text evidence="2">The sequence shown here is derived from an EMBL/GenBank/DDBJ whole genome shotgun (WGS) entry which is preliminary data.</text>
</comment>
<keyword evidence="3" id="KW-1185">Reference proteome</keyword>
<dbReference type="EMBL" id="JFHC01000029">
    <property type="protein sequence ID" value="KDR41305.1"/>
    <property type="molecule type" value="Genomic_DNA"/>
</dbReference>
<evidence type="ECO:0008006" key="4">
    <source>
        <dbReference type="Google" id="ProtNLM"/>
    </source>
</evidence>
<evidence type="ECO:0000313" key="2">
    <source>
        <dbReference type="EMBL" id="KDR41305.1"/>
    </source>
</evidence>
<keyword evidence="1" id="KW-0812">Transmembrane</keyword>
<organism evidence="2 3">
    <name type="scientific">Caballeronia glathei</name>
    <dbReference type="NCBI Taxonomy" id="60547"/>
    <lineage>
        <taxon>Bacteria</taxon>
        <taxon>Pseudomonadati</taxon>
        <taxon>Pseudomonadota</taxon>
        <taxon>Betaproteobacteria</taxon>
        <taxon>Burkholderiales</taxon>
        <taxon>Burkholderiaceae</taxon>
        <taxon>Caballeronia</taxon>
    </lineage>
</organism>
<keyword evidence="1" id="KW-0472">Membrane</keyword>
<evidence type="ECO:0000313" key="3">
    <source>
        <dbReference type="Proteomes" id="UP000027466"/>
    </source>
</evidence>
<dbReference type="Proteomes" id="UP000027466">
    <property type="component" value="Unassembled WGS sequence"/>
</dbReference>
<protein>
    <recommendedName>
        <fullName evidence="4">DUF3311 domain-containing protein</fullName>
    </recommendedName>
</protein>
<dbReference type="InterPro" id="IPR021741">
    <property type="entry name" value="DUF3311"/>
</dbReference>
<dbReference type="STRING" id="60547.GCA_000751215_05332"/>
<feature type="transmembrane region" description="Helical" evidence="1">
    <location>
        <begin position="5"/>
        <end position="23"/>
    </location>
</feature>
<evidence type="ECO:0000256" key="1">
    <source>
        <dbReference type="SAM" id="Phobius"/>
    </source>
</evidence>
<dbReference type="RefSeq" id="WP_035937572.1">
    <property type="nucleotide sequence ID" value="NZ_CADFFX010000012.1"/>
</dbReference>
<accession>A0A069PL04</accession>
<sequence length="69" mass="7941">MLRYLIGLGIPYVGVIGLLPWIATKDAYILGVPLLYAWIFLWFVLTSGCLFVCWHFFDRHVPDSDPRNA</sequence>
<gene>
    <name evidence="2" type="ORF">BG61_18425</name>
</gene>
<dbReference type="Pfam" id="PF11755">
    <property type="entry name" value="DUF3311"/>
    <property type="match status" value="1"/>
</dbReference>